<dbReference type="SMART" id="SM00369">
    <property type="entry name" value="LRR_TYP"/>
    <property type="match status" value="7"/>
</dbReference>
<evidence type="ECO:0000256" key="6">
    <source>
        <dbReference type="ARBA" id="ARBA00022989"/>
    </source>
</evidence>
<keyword evidence="13" id="KW-1185">Reference proteome</keyword>
<evidence type="ECO:0000313" key="12">
    <source>
        <dbReference type="EMBL" id="ALC46603.1"/>
    </source>
</evidence>
<dbReference type="PROSITE" id="PS51450">
    <property type="entry name" value="LRR"/>
    <property type="match status" value="4"/>
</dbReference>
<keyword evidence="8" id="KW-0325">Glycoprotein</keyword>
<dbReference type="AlphaFoldDB" id="A0A0M3QXV9"/>
<keyword evidence="2" id="KW-0433">Leucine-rich repeat</keyword>
<dbReference type="Pfam" id="PF13516">
    <property type="entry name" value="LRR_6"/>
    <property type="match status" value="1"/>
</dbReference>
<dbReference type="InterPro" id="IPR003591">
    <property type="entry name" value="Leu-rich_rpt_typical-subtyp"/>
</dbReference>
<evidence type="ECO:0000313" key="13">
    <source>
        <dbReference type="Proteomes" id="UP000494163"/>
    </source>
</evidence>
<evidence type="ECO:0000256" key="10">
    <source>
        <dbReference type="SAM" id="SignalP"/>
    </source>
</evidence>
<evidence type="ECO:0000256" key="7">
    <source>
        <dbReference type="ARBA" id="ARBA00023136"/>
    </source>
</evidence>
<evidence type="ECO:0000256" key="5">
    <source>
        <dbReference type="ARBA" id="ARBA00022737"/>
    </source>
</evidence>
<dbReference type="InterPro" id="IPR032675">
    <property type="entry name" value="LRR_dom_sf"/>
</dbReference>
<evidence type="ECO:0000256" key="3">
    <source>
        <dbReference type="ARBA" id="ARBA00022692"/>
    </source>
</evidence>
<evidence type="ECO:0000256" key="1">
    <source>
        <dbReference type="ARBA" id="ARBA00004167"/>
    </source>
</evidence>
<evidence type="ECO:0000259" key="11">
    <source>
        <dbReference type="SMART" id="SM00082"/>
    </source>
</evidence>
<keyword evidence="7 9" id="KW-0472">Membrane</keyword>
<dbReference type="SMART" id="SM00082">
    <property type="entry name" value="LRRCT"/>
    <property type="match status" value="1"/>
</dbReference>
<dbReference type="OMA" id="CSMVIPK"/>
<sequence>MKHKLLLLLLNAAALLLNYASAQHEDIPYQPVTQICQTCVCLSVQDSNHRLHQTLNCATKNFEHILARWPSEFGTQHTGMEIVSLYSGNNIKLLQQLPATNATVTFACNHCGIMQMQAPLFMDVPHVESLFLAWNKISDNTLQPELFRGPFNGSKYEPIGLRDLDLSHNSIARLDAKLFEYTPELRKLALAYNRLSVLDATTTAALASIAKLQRLDLSYNGLVTLPSDLFAKHNELRSLDLSGNKLATVSASIQQLGATLQQLSLMFNPIIKLEAKSFQQLQALRRLNISDMPLLRSIEQGALQLRALEQLDCKNNPKLERLEFNDLQQSRNLTTLDLSGNGLSTLNLNVSSNSSAALWPRLRSLSIATNPWDCSCELLQALEQAGAPKSLSPDSVGARCDTPYLLAGAPLHNLTATQICSMVIPKKYMAVDDDPPRFLRRRYVILTVIIASIVVVLGLIIGFIVVCIRRRLKGSDYGVQPIRYTSVRGSNLSAFSQLQPASVTSKFNNAAAATATTAGAGAANSNLTGAPNA</sequence>
<organism evidence="12 13">
    <name type="scientific">Drosophila busckii</name>
    <name type="common">Fruit fly</name>
    <dbReference type="NCBI Taxonomy" id="30019"/>
    <lineage>
        <taxon>Eukaryota</taxon>
        <taxon>Metazoa</taxon>
        <taxon>Ecdysozoa</taxon>
        <taxon>Arthropoda</taxon>
        <taxon>Hexapoda</taxon>
        <taxon>Insecta</taxon>
        <taxon>Pterygota</taxon>
        <taxon>Neoptera</taxon>
        <taxon>Endopterygota</taxon>
        <taxon>Diptera</taxon>
        <taxon>Brachycera</taxon>
        <taxon>Muscomorpha</taxon>
        <taxon>Ephydroidea</taxon>
        <taxon>Drosophilidae</taxon>
        <taxon>Drosophila</taxon>
    </lineage>
</organism>
<dbReference type="GO" id="GO:0038023">
    <property type="term" value="F:signaling receptor activity"/>
    <property type="evidence" value="ECO:0007669"/>
    <property type="project" value="TreeGrafter"/>
</dbReference>
<reference evidence="12 13" key="1">
    <citation type="submission" date="2015-08" db="EMBL/GenBank/DDBJ databases">
        <title>Ancestral chromatin configuration constrains chromatin evolution on differentiating sex chromosomes in Drosophila.</title>
        <authorList>
            <person name="Zhou Q."/>
            <person name="Bachtrog D."/>
        </authorList>
    </citation>
    <scope>NUCLEOTIDE SEQUENCE [LARGE SCALE GENOMIC DNA]</scope>
    <source>
        <tissue evidence="12">Whole larvae</tissue>
    </source>
</reference>
<protein>
    <submittedName>
        <fullName evidence="12">CG7702</fullName>
    </submittedName>
</protein>
<dbReference type="GO" id="GO:0007165">
    <property type="term" value="P:signal transduction"/>
    <property type="evidence" value="ECO:0007669"/>
    <property type="project" value="TreeGrafter"/>
</dbReference>
<dbReference type="GO" id="GO:0005886">
    <property type="term" value="C:plasma membrane"/>
    <property type="evidence" value="ECO:0007669"/>
    <property type="project" value="TreeGrafter"/>
</dbReference>
<keyword evidence="6 9" id="KW-1133">Transmembrane helix</keyword>
<dbReference type="Pfam" id="PF13855">
    <property type="entry name" value="LRR_8"/>
    <property type="match status" value="1"/>
</dbReference>
<dbReference type="PANTHER" id="PTHR24365">
    <property type="entry name" value="TOLL-LIKE RECEPTOR"/>
    <property type="match status" value="1"/>
</dbReference>
<dbReference type="SUPFAM" id="SSF52058">
    <property type="entry name" value="L domain-like"/>
    <property type="match status" value="1"/>
</dbReference>
<dbReference type="EMBL" id="CP012526">
    <property type="protein sequence ID" value="ALC46603.1"/>
    <property type="molecule type" value="Genomic_DNA"/>
</dbReference>
<dbReference type="OrthoDB" id="635273at2759"/>
<feature type="transmembrane region" description="Helical" evidence="9">
    <location>
        <begin position="443"/>
        <end position="468"/>
    </location>
</feature>
<evidence type="ECO:0000256" key="4">
    <source>
        <dbReference type="ARBA" id="ARBA00022729"/>
    </source>
</evidence>
<feature type="signal peptide" evidence="10">
    <location>
        <begin position="1"/>
        <end position="22"/>
    </location>
</feature>
<proteinExistence type="predicted"/>
<keyword evidence="3 9" id="KW-0812">Transmembrane</keyword>
<dbReference type="InterPro" id="IPR001611">
    <property type="entry name" value="Leu-rich_rpt"/>
</dbReference>
<keyword evidence="4 10" id="KW-0732">Signal</keyword>
<evidence type="ECO:0000256" key="2">
    <source>
        <dbReference type="ARBA" id="ARBA00022614"/>
    </source>
</evidence>
<dbReference type="Gene3D" id="3.80.10.10">
    <property type="entry name" value="Ribonuclease Inhibitor"/>
    <property type="match status" value="2"/>
</dbReference>
<evidence type="ECO:0000256" key="9">
    <source>
        <dbReference type="SAM" id="Phobius"/>
    </source>
</evidence>
<feature type="domain" description="LRRCT" evidence="11">
    <location>
        <begin position="370"/>
        <end position="421"/>
    </location>
</feature>
<evidence type="ECO:0000256" key="8">
    <source>
        <dbReference type="ARBA" id="ARBA00023180"/>
    </source>
</evidence>
<dbReference type="InterPro" id="IPR000483">
    <property type="entry name" value="Cys-rich_flank_reg_C"/>
</dbReference>
<keyword evidence="5" id="KW-0677">Repeat</keyword>
<feature type="chain" id="PRO_5005788354" evidence="10">
    <location>
        <begin position="23"/>
        <end position="533"/>
    </location>
</feature>
<dbReference type="Proteomes" id="UP000494163">
    <property type="component" value="Chromosome 3R"/>
</dbReference>
<comment type="subcellular location">
    <subcellularLocation>
        <location evidence="1">Membrane</location>
        <topology evidence="1">Single-pass membrane protein</topology>
    </subcellularLocation>
</comment>
<gene>
    <name evidence="12" type="ORF">Dbus_chr3Rg1353</name>
</gene>
<name>A0A0M3QXV9_DROBS</name>
<dbReference type="PANTHER" id="PTHR24365:SF541">
    <property type="entry name" value="PROTEIN TOLL-RELATED"/>
    <property type="match status" value="1"/>
</dbReference>
<accession>A0A0M3QXV9</accession>
<dbReference type="STRING" id="30019.A0A0M3QXV9"/>